<evidence type="ECO:0000313" key="2">
    <source>
        <dbReference type="EMBL" id="NBH31365.1"/>
    </source>
</evidence>
<dbReference type="AlphaFoldDB" id="A0A8B2ZL12"/>
<dbReference type="InterPro" id="IPR023214">
    <property type="entry name" value="HAD_sf"/>
</dbReference>
<evidence type="ECO:0000313" key="4">
    <source>
        <dbReference type="Proteomes" id="UP000261016"/>
    </source>
</evidence>
<evidence type="ECO:0000313" key="1">
    <source>
        <dbReference type="EMBL" id="MCG6224584.1"/>
    </source>
</evidence>
<dbReference type="EMBL" id="JAANHJ010000001">
    <property type="protein sequence ID" value="MCG6224584.1"/>
    <property type="molecule type" value="Genomic_DNA"/>
</dbReference>
<dbReference type="EMBL" id="QXWP01000005">
    <property type="protein sequence ID" value="NBH31365.1"/>
    <property type="molecule type" value="Genomic_DNA"/>
</dbReference>
<sequence>MNILFPSVYLDSVYAIDYEKVKELGYKAIIFDIDSTLVPHGDDTSDQVDELFAHIHDVGLKTLLLSNNSDERIALFNRNIQTLYIPMANKPHKPNFFKAIDMLGVNRSEVLLVGDQIFTDVLGANLCGIDNVLVNFLKHKEDINIGKKRQVEKLILQVYTLLYKKRKHRLSDIVVGDYKKMDKKKKLFCEIHPAFYAISVRKGILKRHVDNLRQKTKFARTFKKEQLPNVVHSYSTHLIKKGKDIDPELQYNKAYNIQLASSKMDGIIIKPGEEFSFWKLVGKINKKNGYKDGRVIINNKVQPGMGGGLCNLANSINLLIQHSPLVVTELHTHSDALSPDHGKRVPFGTGTSITYNYIDYRFKNTTDQTVQINLWVENETSYAELRSEKPFPVKFNLIERDHHFTKVDGKFYRKSNIYKETIDKKTNKVIKEELVYKNNSEVLFDYDLIPKDLVV</sequence>
<dbReference type="SUPFAM" id="SSF56784">
    <property type="entry name" value="HAD-like"/>
    <property type="match status" value="1"/>
</dbReference>
<dbReference type="PANTHER" id="PTHR35788:SF1">
    <property type="entry name" value="EXPORTED PROTEIN"/>
    <property type="match status" value="1"/>
</dbReference>
<protein>
    <submittedName>
        <fullName evidence="3">YqeG family HAD IIIA-type phosphatase</fullName>
    </submittedName>
</protein>
<dbReference type="Gene3D" id="3.40.50.1000">
    <property type="entry name" value="HAD superfamily/HAD-like"/>
    <property type="match status" value="1"/>
</dbReference>
<keyword evidence="6" id="KW-1185">Reference proteome</keyword>
<evidence type="ECO:0000313" key="6">
    <source>
        <dbReference type="Proteomes" id="UP000814367"/>
    </source>
</evidence>
<reference evidence="2 5" key="2">
    <citation type="submission" date="2018-08" db="EMBL/GenBank/DDBJ databases">
        <title>Murine metabolic-syndrome-specific gut microbial biobank.</title>
        <authorList>
            <person name="Liu C."/>
        </authorList>
    </citation>
    <scope>NUCLEOTIDE SEQUENCE [LARGE SCALE GENOMIC DNA]</scope>
    <source>
        <strain evidence="2 5">1XD21-27</strain>
    </source>
</reference>
<comment type="caution">
    <text evidence="3">The sequence shown here is derived from an EMBL/GenBank/DDBJ whole genome shotgun (WGS) entry which is preliminary data.</text>
</comment>
<reference evidence="1 6" key="3">
    <citation type="submission" date="2020-03" db="EMBL/GenBank/DDBJ databases">
        <title>Comparative genetics of Staphylococcus warneri persistents from caprine mastitis.</title>
        <authorList>
            <person name="Franca C.A."/>
            <person name="Rosa D.S."/>
            <person name="Silva A."/>
            <person name="Rodrigues D.L.N."/>
            <person name="Santos R.G."/>
            <person name="Castillo R.E.H."/>
            <person name="Moreira M.A.S."/>
            <person name="Lima M.C."/>
            <person name="Gouveia G.V."/>
            <person name="Gouveia J.J.S."/>
            <person name="Souza R.F.S."/>
            <person name="Bertram B."/>
            <person name="Azevedo V."/>
            <person name="Costa M."/>
        </authorList>
    </citation>
    <scope>NUCLEOTIDE SEQUENCE [LARGE SCALE GENOMIC DNA]</scope>
    <source>
        <strain evidence="1 6">Cap 9.2</strain>
    </source>
</reference>
<accession>A0A8B2ZL12</accession>
<dbReference type="GO" id="GO:0008962">
    <property type="term" value="F:phosphatidylglycerophosphatase activity"/>
    <property type="evidence" value="ECO:0007669"/>
    <property type="project" value="InterPro"/>
</dbReference>
<dbReference type="InterPro" id="IPR010021">
    <property type="entry name" value="PGPP1/Gep4"/>
</dbReference>
<dbReference type="Proteomes" id="UP000261016">
    <property type="component" value="Unassembled WGS sequence"/>
</dbReference>
<dbReference type="InterPro" id="IPR052913">
    <property type="entry name" value="Glycopeptide_resist_protein"/>
</dbReference>
<organism evidence="3 4">
    <name type="scientific">Staphylococcus warneri</name>
    <dbReference type="NCBI Taxonomy" id="1292"/>
    <lineage>
        <taxon>Bacteria</taxon>
        <taxon>Bacillati</taxon>
        <taxon>Bacillota</taxon>
        <taxon>Bacilli</taxon>
        <taxon>Bacillales</taxon>
        <taxon>Staphylococcaceae</taxon>
        <taxon>Staphylococcus</taxon>
    </lineage>
</organism>
<dbReference type="Proteomes" id="UP000481807">
    <property type="component" value="Unassembled WGS sequence"/>
</dbReference>
<dbReference type="RefSeq" id="WP_002466592.1">
    <property type="nucleotide sequence ID" value="NZ_CABMFV010000005.1"/>
</dbReference>
<proteinExistence type="predicted"/>
<gene>
    <name evidence="2" type="ORF">D3Z30_10255</name>
    <name evidence="3" type="ORF">DXC19_09415</name>
    <name evidence="1" type="ORF">G8J23_00955</name>
</gene>
<dbReference type="Proteomes" id="UP000814367">
    <property type="component" value="Unassembled WGS sequence"/>
</dbReference>
<dbReference type="EMBL" id="QSTD01000005">
    <property type="protein sequence ID" value="RGM29435.1"/>
    <property type="molecule type" value="Genomic_DNA"/>
</dbReference>
<dbReference type="InterPro" id="IPR036412">
    <property type="entry name" value="HAD-like_sf"/>
</dbReference>
<dbReference type="InterPro" id="IPR007391">
    <property type="entry name" value="Vancomycin_resist_VanW"/>
</dbReference>
<dbReference type="Pfam" id="PF04294">
    <property type="entry name" value="VanW"/>
    <property type="match status" value="1"/>
</dbReference>
<dbReference type="NCBIfam" id="TIGR01668">
    <property type="entry name" value="YqeG_hyp_ppase"/>
    <property type="match status" value="1"/>
</dbReference>
<evidence type="ECO:0000313" key="5">
    <source>
        <dbReference type="Proteomes" id="UP000481807"/>
    </source>
</evidence>
<dbReference type="PANTHER" id="PTHR35788">
    <property type="entry name" value="EXPORTED PROTEIN-RELATED"/>
    <property type="match status" value="1"/>
</dbReference>
<name>A0A8B2ZL12_STAWA</name>
<reference evidence="3 4" key="1">
    <citation type="submission" date="2018-08" db="EMBL/GenBank/DDBJ databases">
        <title>A genome reference for cultivated species of the human gut microbiota.</title>
        <authorList>
            <person name="Zou Y."/>
            <person name="Xue W."/>
            <person name="Luo G."/>
        </authorList>
    </citation>
    <scope>NUCLEOTIDE SEQUENCE [LARGE SCALE GENOMIC DNA]</scope>
    <source>
        <strain evidence="3 4">OM08-17AT</strain>
    </source>
</reference>
<evidence type="ECO:0000313" key="3">
    <source>
        <dbReference type="EMBL" id="RGM29435.1"/>
    </source>
</evidence>
<dbReference type="Pfam" id="PF13242">
    <property type="entry name" value="Hydrolase_like"/>
    <property type="match status" value="1"/>
</dbReference>